<keyword evidence="3" id="KW-1185">Reference proteome</keyword>
<evidence type="ECO:0000256" key="1">
    <source>
        <dbReference type="SAM" id="MobiDB-lite"/>
    </source>
</evidence>
<sequence length="599" mass="65300">MRHGQSRLPSLDRVELRRLDIDLPAVVEAKVQLVRAGAGKWHVPVPEGKSWGHCQHAARLAGRAPDQVVVLEALAELCSGCVGAVELPEGAGVLWQALEEILRADARATELAGASGPRTWPSYAKALERAARHDDAAVRALLKPVLDHAELGAQGWRALRAWTAVVERSDEALAAYRAAAPSATATASVTAACDAVAADRKVHAESSALGAVIGAGYGYGYGRPSLELWAMVRAAWTRAREQGRDAGGALDYASAVVTQEWGRARVRDVTALPLPAMTCAAGHASPAAWAEAEFHHQWHSFVQRWCARLEAELAGASQGSDKQQLLLVCGWPLTGPHDRDLAFLAQYEQIGPRVPWGGAEQRYNPYGKSLTADAVVLAVPEFAAERALAHTAGQRDRLIAGEQLAEDGRTPQEPAPAVLSAARALLRTAFPLLAEDVAEDGRRPRPSEQVGEARALLRGRRGSEPPVHWAPQRQEDSRWRWKQSFEMGQWIWVPDDTAGGPAGQELRELTEPYPPRGVMRLIVETGVRGDTAMHVLYGAVGGWDLRRRVLTFTARDTGHELSVPVHRIVGLTGDRERRSHDGPLWEEYTPPSPHQFRYW</sequence>
<dbReference type="EMBL" id="BAABEP010000002">
    <property type="protein sequence ID" value="GAA3711547.1"/>
    <property type="molecule type" value="Genomic_DNA"/>
</dbReference>
<dbReference type="RefSeq" id="WP_345640832.1">
    <property type="nucleotide sequence ID" value="NZ_BAABEP010000002.1"/>
</dbReference>
<comment type="caution">
    <text evidence="2">The sequence shown here is derived from an EMBL/GenBank/DDBJ whole genome shotgun (WGS) entry which is preliminary data.</text>
</comment>
<name>A0ABP7E377_9ACTN</name>
<proteinExistence type="predicted"/>
<dbReference type="Proteomes" id="UP001499884">
    <property type="component" value="Unassembled WGS sequence"/>
</dbReference>
<accession>A0ABP7E377</accession>
<protein>
    <submittedName>
        <fullName evidence="2">Uncharacterized protein</fullName>
    </submittedName>
</protein>
<evidence type="ECO:0000313" key="2">
    <source>
        <dbReference type="EMBL" id="GAA3711547.1"/>
    </source>
</evidence>
<evidence type="ECO:0000313" key="3">
    <source>
        <dbReference type="Proteomes" id="UP001499884"/>
    </source>
</evidence>
<gene>
    <name evidence="2" type="ORF">GCM10023082_06700</name>
</gene>
<reference evidence="3" key="1">
    <citation type="journal article" date="2019" name="Int. J. Syst. Evol. Microbiol.">
        <title>The Global Catalogue of Microorganisms (GCM) 10K type strain sequencing project: providing services to taxonomists for standard genome sequencing and annotation.</title>
        <authorList>
            <consortium name="The Broad Institute Genomics Platform"/>
            <consortium name="The Broad Institute Genome Sequencing Center for Infectious Disease"/>
            <person name="Wu L."/>
            <person name="Ma J."/>
        </authorList>
    </citation>
    <scope>NUCLEOTIDE SEQUENCE [LARGE SCALE GENOMIC DNA]</scope>
    <source>
        <strain evidence="3">JCM 30846</strain>
    </source>
</reference>
<feature type="region of interest" description="Disordered" evidence="1">
    <location>
        <begin position="437"/>
        <end position="475"/>
    </location>
</feature>
<organism evidence="2 3">
    <name type="scientific">Streptomyces tremellae</name>
    <dbReference type="NCBI Taxonomy" id="1124239"/>
    <lineage>
        <taxon>Bacteria</taxon>
        <taxon>Bacillati</taxon>
        <taxon>Actinomycetota</taxon>
        <taxon>Actinomycetes</taxon>
        <taxon>Kitasatosporales</taxon>
        <taxon>Streptomycetaceae</taxon>
        <taxon>Streptomyces</taxon>
    </lineage>
</organism>